<feature type="compositionally biased region" description="Polar residues" evidence="1">
    <location>
        <begin position="114"/>
        <end position="134"/>
    </location>
</feature>
<reference evidence="2" key="1">
    <citation type="journal article" date="2019" name="bioRxiv">
        <title>The Genome of the Zebra Mussel, Dreissena polymorpha: A Resource for Invasive Species Research.</title>
        <authorList>
            <person name="McCartney M.A."/>
            <person name="Auch B."/>
            <person name="Kono T."/>
            <person name="Mallez S."/>
            <person name="Zhang Y."/>
            <person name="Obille A."/>
            <person name="Becker A."/>
            <person name="Abrahante J.E."/>
            <person name="Garbe J."/>
            <person name="Badalamenti J.P."/>
            <person name="Herman A."/>
            <person name="Mangelson H."/>
            <person name="Liachko I."/>
            <person name="Sullivan S."/>
            <person name="Sone E.D."/>
            <person name="Koren S."/>
            <person name="Silverstein K.A.T."/>
            <person name="Beckman K.B."/>
            <person name="Gohl D.M."/>
        </authorList>
    </citation>
    <scope>NUCLEOTIDE SEQUENCE</scope>
    <source>
        <strain evidence="2">Duluth1</strain>
        <tissue evidence="2">Whole animal</tissue>
    </source>
</reference>
<gene>
    <name evidence="2" type="ORF">DPMN_194616</name>
</gene>
<keyword evidence="3" id="KW-1185">Reference proteome</keyword>
<sequence>MLQSRKNITRYNIGSLASKAYNKAMTPENLISSFRKTGIYPLNPSVIPAVKTAPFKIYSANECLHPVASSPSCSFLESRKLKTATTNHRKRKAPETIVGDLSKYSNKLGEIPNVSAQSKHNQPAPEPSTSSSMIIPTDEDSDEHEEMDLCCICKQFQPESLHLDYVLDIVQWAECSECQHWVHLKYCTKVKCVRRGADFICPHCDPSTFIVES</sequence>
<dbReference type="EMBL" id="JAIWYP010000019">
    <property type="protein sequence ID" value="KAH3692861.1"/>
    <property type="molecule type" value="Genomic_DNA"/>
</dbReference>
<evidence type="ECO:0000256" key="1">
    <source>
        <dbReference type="SAM" id="MobiDB-lite"/>
    </source>
</evidence>
<evidence type="ECO:0000313" key="3">
    <source>
        <dbReference type="Proteomes" id="UP000828390"/>
    </source>
</evidence>
<dbReference type="InterPro" id="IPR011011">
    <property type="entry name" value="Znf_FYVE_PHD"/>
</dbReference>
<dbReference type="Proteomes" id="UP000828390">
    <property type="component" value="Unassembled WGS sequence"/>
</dbReference>
<proteinExistence type="predicted"/>
<dbReference type="SUPFAM" id="SSF57903">
    <property type="entry name" value="FYVE/PHD zinc finger"/>
    <property type="match status" value="1"/>
</dbReference>
<feature type="region of interest" description="Disordered" evidence="1">
    <location>
        <begin position="112"/>
        <end position="138"/>
    </location>
</feature>
<evidence type="ECO:0008006" key="4">
    <source>
        <dbReference type="Google" id="ProtNLM"/>
    </source>
</evidence>
<reference evidence="2" key="2">
    <citation type="submission" date="2020-11" db="EMBL/GenBank/DDBJ databases">
        <authorList>
            <person name="McCartney M.A."/>
            <person name="Auch B."/>
            <person name="Kono T."/>
            <person name="Mallez S."/>
            <person name="Becker A."/>
            <person name="Gohl D.M."/>
            <person name="Silverstein K.A.T."/>
            <person name="Koren S."/>
            <person name="Bechman K.B."/>
            <person name="Herman A."/>
            <person name="Abrahante J.E."/>
            <person name="Garbe J."/>
        </authorList>
    </citation>
    <scope>NUCLEOTIDE SEQUENCE</scope>
    <source>
        <strain evidence="2">Duluth1</strain>
        <tissue evidence="2">Whole animal</tissue>
    </source>
</reference>
<organism evidence="2 3">
    <name type="scientific">Dreissena polymorpha</name>
    <name type="common">Zebra mussel</name>
    <name type="synonym">Mytilus polymorpha</name>
    <dbReference type="NCBI Taxonomy" id="45954"/>
    <lineage>
        <taxon>Eukaryota</taxon>
        <taxon>Metazoa</taxon>
        <taxon>Spiralia</taxon>
        <taxon>Lophotrochozoa</taxon>
        <taxon>Mollusca</taxon>
        <taxon>Bivalvia</taxon>
        <taxon>Autobranchia</taxon>
        <taxon>Heteroconchia</taxon>
        <taxon>Euheterodonta</taxon>
        <taxon>Imparidentia</taxon>
        <taxon>Neoheterodontei</taxon>
        <taxon>Myida</taxon>
        <taxon>Dreissenoidea</taxon>
        <taxon>Dreissenidae</taxon>
        <taxon>Dreissena</taxon>
    </lineage>
</organism>
<dbReference type="AlphaFoldDB" id="A0A9D4BEZ3"/>
<dbReference type="InterPro" id="IPR013083">
    <property type="entry name" value="Znf_RING/FYVE/PHD"/>
</dbReference>
<dbReference type="Gene3D" id="3.30.40.10">
    <property type="entry name" value="Zinc/RING finger domain, C3HC4 (zinc finger)"/>
    <property type="match status" value="1"/>
</dbReference>
<protein>
    <recommendedName>
        <fullName evidence="4">Zinc finger PHD-type domain-containing protein</fullName>
    </recommendedName>
</protein>
<accession>A0A9D4BEZ3</accession>
<comment type="caution">
    <text evidence="2">The sequence shown here is derived from an EMBL/GenBank/DDBJ whole genome shotgun (WGS) entry which is preliminary data.</text>
</comment>
<name>A0A9D4BEZ3_DREPO</name>
<evidence type="ECO:0000313" key="2">
    <source>
        <dbReference type="EMBL" id="KAH3692861.1"/>
    </source>
</evidence>